<evidence type="ECO:0000313" key="2">
    <source>
        <dbReference type="Proteomes" id="UP001519460"/>
    </source>
</evidence>
<gene>
    <name evidence="1" type="ORF">BaRGS_00030239</name>
</gene>
<organism evidence="1 2">
    <name type="scientific">Batillaria attramentaria</name>
    <dbReference type="NCBI Taxonomy" id="370345"/>
    <lineage>
        <taxon>Eukaryota</taxon>
        <taxon>Metazoa</taxon>
        <taxon>Spiralia</taxon>
        <taxon>Lophotrochozoa</taxon>
        <taxon>Mollusca</taxon>
        <taxon>Gastropoda</taxon>
        <taxon>Caenogastropoda</taxon>
        <taxon>Sorbeoconcha</taxon>
        <taxon>Cerithioidea</taxon>
        <taxon>Batillariidae</taxon>
        <taxon>Batillaria</taxon>
    </lineage>
</organism>
<sequence length="113" mass="12386">MFTLPISHASCRTRQTQPAETGISTGVRFHGNVYECTGIEHLITNIRVSTQCLVLCCQPLQGVLEFYPGKHKTFDCVNPSRVSSSSIRANTRHLTVSTPPGCPRVLSGQTQDI</sequence>
<protein>
    <submittedName>
        <fullName evidence="1">Uncharacterized protein</fullName>
    </submittedName>
</protein>
<dbReference type="AlphaFoldDB" id="A0ABD0JUX8"/>
<keyword evidence="2" id="KW-1185">Reference proteome</keyword>
<evidence type="ECO:0000313" key="1">
    <source>
        <dbReference type="EMBL" id="KAK7478480.1"/>
    </source>
</evidence>
<name>A0ABD0JUX8_9CAEN</name>
<proteinExistence type="predicted"/>
<reference evidence="1 2" key="1">
    <citation type="journal article" date="2023" name="Sci. Data">
        <title>Genome assembly of the Korean intertidal mud-creeper Batillaria attramentaria.</title>
        <authorList>
            <person name="Patra A.K."/>
            <person name="Ho P.T."/>
            <person name="Jun S."/>
            <person name="Lee S.J."/>
            <person name="Kim Y."/>
            <person name="Won Y.J."/>
        </authorList>
    </citation>
    <scope>NUCLEOTIDE SEQUENCE [LARGE SCALE GENOMIC DNA]</scope>
    <source>
        <strain evidence="1">Wonlab-2016</strain>
    </source>
</reference>
<accession>A0ABD0JUX8</accession>
<comment type="caution">
    <text evidence="1">The sequence shown here is derived from an EMBL/GenBank/DDBJ whole genome shotgun (WGS) entry which is preliminary data.</text>
</comment>
<dbReference type="EMBL" id="JACVVK020000324">
    <property type="protein sequence ID" value="KAK7478480.1"/>
    <property type="molecule type" value="Genomic_DNA"/>
</dbReference>
<dbReference type="Proteomes" id="UP001519460">
    <property type="component" value="Unassembled WGS sequence"/>
</dbReference>